<dbReference type="GO" id="GO:0004476">
    <property type="term" value="F:mannose-6-phosphate isomerase activity"/>
    <property type="evidence" value="ECO:0007669"/>
    <property type="project" value="InterPro"/>
</dbReference>
<dbReference type="GO" id="GO:0005975">
    <property type="term" value="P:carbohydrate metabolic process"/>
    <property type="evidence" value="ECO:0007669"/>
    <property type="project" value="InterPro"/>
</dbReference>
<dbReference type="SUPFAM" id="SSF53697">
    <property type="entry name" value="SIS domain"/>
    <property type="match status" value="1"/>
</dbReference>
<gene>
    <name evidence="4" type="ORF">A3C94_00720</name>
</gene>
<dbReference type="Pfam" id="PF10432">
    <property type="entry name" value="bact-PGI_C"/>
    <property type="match status" value="1"/>
</dbReference>
<dbReference type="InterPro" id="IPR046348">
    <property type="entry name" value="SIS_dom_sf"/>
</dbReference>
<protein>
    <recommendedName>
        <fullName evidence="3">SIS domain-containing protein</fullName>
    </recommendedName>
</protein>
<dbReference type="GO" id="GO:0097367">
    <property type="term" value="F:carbohydrate derivative binding"/>
    <property type="evidence" value="ECO:0007669"/>
    <property type="project" value="InterPro"/>
</dbReference>
<dbReference type="GO" id="GO:1901135">
    <property type="term" value="P:carbohydrate derivative metabolic process"/>
    <property type="evidence" value="ECO:0007669"/>
    <property type="project" value="InterPro"/>
</dbReference>
<dbReference type="EMBL" id="MFLJ01000026">
    <property type="protein sequence ID" value="OGG64372.1"/>
    <property type="molecule type" value="Genomic_DNA"/>
</dbReference>
<evidence type="ECO:0000259" key="3">
    <source>
        <dbReference type="PROSITE" id="PS51464"/>
    </source>
</evidence>
<comment type="caution">
    <text evidence="4">The sequence shown here is derived from an EMBL/GenBank/DDBJ whole genome shotgun (WGS) entry which is preliminary data.</text>
</comment>
<comment type="similarity">
    <text evidence="1">Belongs to the PGI/PMI family.</text>
</comment>
<dbReference type="Proteomes" id="UP000177232">
    <property type="component" value="Unassembled WGS sequence"/>
</dbReference>
<organism evidence="4 5">
    <name type="scientific">Candidatus Kaiserbacteria bacterium RIFCSPHIGHO2_02_FULL_55_17</name>
    <dbReference type="NCBI Taxonomy" id="1798496"/>
    <lineage>
        <taxon>Bacteria</taxon>
        <taxon>Candidatus Kaiseribacteriota</taxon>
    </lineage>
</organism>
<dbReference type="PROSITE" id="PS51464">
    <property type="entry name" value="SIS"/>
    <property type="match status" value="1"/>
</dbReference>
<keyword evidence="2" id="KW-0413">Isomerase</keyword>
<evidence type="ECO:0000313" key="4">
    <source>
        <dbReference type="EMBL" id="OGG64372.1"/>
    </source>
</evidence>
<feature type="domain" description="SIS" evidence="3">
    <location>
        <begin position="16"/>
        <end position="155"/>
    </location>
</feature>
<sequence length="310" mass="33063">MTEETLKAQLAWIPPIEGTVPGAQKRVIVGGMGGSALPGHAARFLDDSFSVDVHSDYDLPARATGDTLYIAISYSGNTVETLSFARAARERGFPLAAVASGGALADFARASGVPLVVVPGGLQPRNALFYLTRAFLALAGREDALAALAEVRLDVAAAGKEAETLAKGLPNALPLFYASRRNGFLARSSKIHLNESAKMPAFANVFPELSHNEMQSFDTPAPEALAVLARFVLITDADDDARVARRMEVFAELMRERGRSVVELALAGATRAEKLVRAWFTICLAACALAEARGIDPDAVPLVEEFKKRL</sequence>
<dbReference type="Gene3D" id="3.40.50.10490">
    <property type="entry name" value="Glucose-6-phosphate isomerase like protein, domain 1"/>
    <property type="match status" value="2"/>
</dbReference>
<accession>A0A1F6DTK0</accession>
<name>A0A1F6DTK0_9BACT</name>
<dbReference type="InterPro" id="IPR001347">
    <property type="entry name" value="SIS_dom"/>
</dbReference>
<proteinExistence type="inferred from homology"/>
<evidence type="ECO:0000313" key="5">
    <source>
        <dbReference type="Proteomes" id="UP000177232"/>
    </source>
</evidence>
<evidence type="ECO:0000256" key="2">
    <source>
        <dbReference type="ARBA" id="ARBA00023235"/>
    </source>
</evidence>
<dbReference type="AlphaFoldDB" id="A0A1F6DTK0"/>
<dbReference type="STRING" id="1798496.A3C94_00720"/>
<dbReference type="InterPro" id="IPR019490">
    <property type="entry name" value="Glu6P/Mann6P_isomerase_C"/>
</dbReference>
<evidence type="ECO:0000256" key="1">
    <source>
        <dbReference type="ARBA" id="ARBA00010523"/>
    </source>
</evidence>
<reference evidence="4 5" key="1">
    <citation type="journal article" date="2016" name="Nat. Commun.">
        <title>Thousands of microbial genomes shed light on interconnected biogeochemical processes in an aquifer system.</title>
        <authorList>
            <person name="Anantharaman K."/>
            <person name="Brown C.T."/>
            <person name="Hug L.A."/>
            <person name="Sharon I."/>
            <person name="Castelle C.J."/>
            <person name="Probst A.J."/>
            <person name="Thomas B.C."/>
            <person name="Singh A."/>
            <person name="Wilkins M.J."/>
            <person name="Karaoz U."/>
            <person name="Brodie E.L."/>
            <person name="Williams K.H."/>
            <person name="Hubbard S.S."/>
            <person name="Banfield J.F."/>
        </authorList>
    </citation>
    <scope>NUCLEOTIDE SEQUENCE [LARGE SCALE GENOMIC DNA]</scope>
</reference>
<dbReference type="GO" id="GO:0004347">
    <property type="term" value="F:glucose-6-phosphate isomerase activity"/>
    <property type="evidence" value="ECO:0007669"/>
    <property type="project" value="InterPro"/>
</dbReference>